<feature type="non-terminal residue" evidence="1">
    <location>
        <position position="446"/>
    </location>
</feature>
<dbReference type="EMBL" id="BARW01001423">
    <property type="protein sequence ID" value="GAI59761.1"/>
    <property type="molecule type" value="Genomic_DNA"/>
</dbReference>
<gene>
    <name evidence="1" type="ORF">S12H4_04561</name>
</gene>
<evidence type="ECO:0000313" key="1">
    <source>
        <dbReference type="EMBL" id="GAI59761.1"/>
    </source>
</evidence>
<proteinExistence type="predicted"/>
<protein>
    <submittedName>
        <fullName evidence="1">Uncharacterized protein</fullName>
    </submittedName>
</protein>
<dbReference type="AlphaFoldDB" id="X1QY70"/>
<name>X1QY70_9ZZZZ</name>
<sequence length="446" mass="48518">MTISTETPPIAETPPVAGPGLIGALAAIGKGAYTEIVSITAPTSAVAGSLVSVVARVKNLADYRIYIAVTGHYDGKDFTFKPEYANVGAGVTSSFTHSFVMPAKNVRVDAWSYYWTGSAWVQDDQAYVNVAVEIPLAGTIVKKQLQLGVAGPLVNIPAADVPLDTKSLVHIWGRNDTSQNQKLGLSWNIRAPDGKIVEQGTDWEGVEILPTWLPGGYTGPGGQHHFIIPPGALKYLVLSKAGKYTIGIGLSMNPADPTLVDSYSGTLCTVVAPVVTGKIEGPRVKYNLSYVKIPQSVPFGENFRIAFTGRNTSDINLKLNGGITVIDPDGNYVYQETDWETYHTGPNGTHDFSFPMDGWRTIPVNKYGTWRAIFELHGLDGATTTFLDRLEADIFTVPRPELTGKIEDPRVKYNLSYEPIPVDKMPFGENFRIAFYDRNTSDINLS</sequence>
<organism evidence="1">
    <name type="scientific">marine sediment metagenome</name>
    <dbReference type="NCBI Taxonomy" id="412755"/>
    <lineage>
        <taxon>unclassified sequences</taxon>
        <taxon>metagenomes</taxon>
        <taxon>ecological metagenomes</taxon>
    </lineage>
</organism>
<comment type="caution">
    <text evidence="1">The sequence shown here is derived from an EMBL/GenBank/DDBJ whole genome shotgun (WGS) entry which is preliminary data.</text>
</comment>
<accession>X1QY70</accession>
<reference evidence="1" key="1">
    <citation type="journal article" date="2014" name="Front. Microbiol.">
        <title>High frequency of phylogenetically diverse reductive dehalogenase-homologous genes in deep subseafloor sedimentary metagenomes.</title>
        <authorList>
            <person name="Kawai M."/>
            <person name="Futagami T."/>
            <person name="Toyoda A."/>
            <person name="Takaki Y."/>
            <person name="Nishi S."/>
            <person name="Hori S."/>
            <person name="Arai W."/>
            <person name="Tsubouchi T."/>
            <person name="Morono Y."/>
            <person name="Uchiyama I."/>
            <person name="Ito T."/>
            <person name="Fujiyama A."/>
            <person name="Inagaki F."/>
            <person name="Takami H."/>
        </authorList>
    </citation>
    <scope>NUCLEOTIDE SEQUENCE</scope>
    <source>
        <strain evidence="1">Expedition CK06-06</strain>
    </source>
</reference>